<evidence type="ECO:0000313" key="19">
    <source>
        <dbReference type="Proteomes" id="UP000298138"/>
    </source>
</evidence>
<dbReference type="SUPFAM" id="SSF51905">
    <property type="entry name" value="FAD/NAD(P)-binding domain"/>
    <property type="match status" value="1"/>
</dbReference>
<evidence type="ECO:0000313" key="18">
    <source>
        <dbReference type="EMBL" id="TGZ85092.1"/>
    </source>
</evidence>
<dbReference type="STRING" id="341454.A0A4S2N6X8"/>
<dbReference type="AlphaFoldDB" id="A0A4S2N6X8"/>
<comment type="catalytic activity">
    <reaction evidence="16">
        <text>squalene + reduced [NADPH--hemoprotein reductase] + O2 = (S)-2,3-epoxysqualene + oxidized [NADPH--hemoprotein reductase] + H2O + H(+)</text>
        <dbReference type="Rhea" id="RHEA:25282"/>
        <dbReference type="Rhea" id="RHEA-COMP:11964"/>
        <dbReference type="Rhea" id="RHEA-COMP:11965"/>
        <dbReference type="ChEBI" id="CHEBI:15377"/>
        <dbReference type="ChEBI" id="CHEBI:15378"/>
        <dbReference type="ChEBI" id="CHEBI:15379"/>
        <dbReference type="ChEBI" id="CHEBI:15440"/>
        <dbReference type="ChEBI" id="CHEBI:15441"/>
        <dbReference type="ChEBI" id="CHEBI:57618"/>
        <dbReference type="ChEBI" id="CHEBI:58210"/>
        <dbReference type="EC" id="1.14.14.17"/>
    </reaction>
</comment>
<comment type="function">
    <text evidence="16">Catalyzes the stereospecific oxidation of squalene to (S)-2,3-epoxysqualene, and is considered to be a rate-limiting enzyme in steroid biosynthesis.</text>
</comment>
<dbReference type="InterPro" id="IPR040125">
    <property type="entry name" value="Squalene_monox"/>
</dbReference>
<evidence type="ECO:0000256" key="8">
    <source>
        <dbReference type="ARBA" id="ARBA00022827"/>
    </source>
</evidence>
<dbReference type="InterPro" id="IPR013698">
    <property type="entry name" value="Squalene_epoxidase"/>
</dbReference>
<evidence type="ECO:0000256" key="5">
    <source>
        <dbReference type="ARBA" id="ARBA00022630"/>
    </source>
</evidence>
<keyword evidence="10" id="KW-0443">Lipid metabolism</keyword>
<evidence type="ECO:0000256" key="13">
    <source>
        <dbReference type="ARBA" id="ARBA00023136"/>
    </source>
</evidence>
<dbReference type="GO" id="GO:0005789">
    <property type="term" value="C:endoplasmic reticulum membrane"/>
    <property type="evidence" value="ECO:0007669"/>
    <property type="project" value="UniProtKB-SubCell"/>
</dbReference>
<evidence type="ECO:0000256" key="2">
    <source>
        <dbReference type="ARBA" id="ARBA00004154"/>
    </source>
</evidence>
<evidence type="ECO:0000256" key="7">
    <source>
        <dbReference type="ARBA" id="ARBA00022824"/>
    </source>
</evidence>
<dbReference type="GO" id="GO:0050660">
    <property type="term" value="F:flavin adenine dinucleotide binding"/>
    <property type="evidence" value="ECO:0007669"/>
    <property type="project" value="UniProtKB-UniRule"/>
</dbReference>
<evidence type="ECO:0000256" key="15">
    <source>
        <dbReference type="ARBA" id="ARBA00029435"/>
    </source>
</evidence>
<dbReference type="EMBL" id="ML220112">
    <property type="protein sequence ID" value="TGZ85092.1"/>
    <property type="molecule type" value="Genomic_DNA"/>
</dbReference>
<sequence>MPSRTRENSYEVAIIGAGIIGCSLSVALGNQGRNVLLIERDLSEPDRIVGELLQPGGVAALEKLGIRDTLDGIDAIPTYGYQVVYHGEGVHIPYPKAADGKRPEGRSFHHGKFIQKLRAAARRTPNVTIIEATAKDLIRDKSTDQVLGVITKQKNKDTEDYIFADLTVCADGYASNFRKRVINRKPEVRSYFVGLELIDCQLPSPNHGHVIMGNNPPVLLYQIGTHETRALIDMPKLPSAASGALRDHLRNVVLPDLPKSVQPSFKKAIDADRLPSMPNSFLPAESSQLPGMIVLGDALNMRHPLTGGGMTVAFNDVVLVADLLSPRHIPDLTDTETVMEQMRLFHWERKQLSSVVNILAQALYSLFAADDENLKCLQRGCFEYFQLGGSCIDGPVGLLAGITRKPFVLFYHFFAVAFYSIWVMLKGMQPWMWPVGLVKAVGVFYTACVVIFPYIFAEFKG</sequence>
<dbReference type="FunCoup" id="A0A4S2N6X8">
    <property type="interactions" value="164"/>
</dbReference>
<evidence type="ECO:0000256" key="1">
    <source>
        <dbReference type="ARBA" id="ARBA00001974"/>
    </source>
</evidence>
<keyword evidence="10" id="KW-0752">Steroid biosynthesis</keyword>
<evidence type="ECO:0000256" key="12">
    <source>
        <dbReference type="ARBA" id="ARBA00023002"/>
    </source>
</evidence>
<comment type="cofactor">
    <cofactor evidence="1 16">
        <name>FAD</name>
        <dbReference type="ChEBI" id="CHEBI:57692"/>
    </cofactor>
</comment>
<evidence type="ECO:0000256" key="3">
    <source>
        <dbReference type="ARBA" id="ARBA00004477"/>
    </source>
</evidence>
<dbReference type="FunFam" id="3.50.50.60:FF:000166">
    <property type="entry name" value="Squalene monooxygenase Erg1"/>
    <property type="match status" value="1"/>
</dbReference>
<feature type="domain" description="Squalene epoxidase" evidence="17">
    <location>
        <begin position="163"/>
        <end position="429"/>
    </location>
</feature>
<dbReference type="OrthoDB" id="1678617at2759"/>
<dbReference type="GO" id="GO:0004506">
    <property type="term" value="F:squalene monooxygenase activity"/>
    <property type="evidence" value="ECO:0007669"/>
    <property type="project" value="UniProtKB-UniRule"/>
</dbReference>
<evidence type="ECO:0000256" key="16">
    <source>
        <dbReference type="RuleBase" id="RU367121"/>
    </source>
</evidence>
<keyword evidence="6 16" id="KW-0812">Transmembrane</keyword>
<keyword evidence="7 16" id="KW-0256">Endoplasmic reticulum</keyword>
<evidence type="ECO:0000256" key="6">
    <source>
        <dbReference type="ARBA" id="ARBA00022692"/>
    </source>
</evidence>
<dbReference type="Pfam" id="PF08491">
    <property type="entry name" value="SE"/>
    <property type="match status" value="1"/>
</dbReference>
<comment type="subcellular location">
    <subcellularLocation>
        <location evidence="3 16">Endoplasmic reticulum membrane</location>
        <topology evidence="3 16">Multi-pass membrane protein</topology>
    </subcellularLocation>
    <subcellularLocation>
        <location evidence="2">Microsome membrane</location>
        <topology evidence="2">Multi-pass membrane protein</topology>
    </subcellularLocation>
</comment>
<keyword evidence="9" id="KW-0492">Microsome</keyword>
<feature type="transmembrane region" description="Helical" evidence="16">
    <location>
        <begin position="431"/>
        <end position="456"/>
    </location>
</feature>
<dbReference type="GO" id="GO:0006696">
    <property type="term" value="P:ergosterol biosynthetic process"/>
    <property type="evidence" value="ECO:0007669"/>
    <property type="project" value="TreeGrafter"/>
</dbReference>
<protein>
    <recommendedName>
        <fullName evidence="16">Squalene monooxygenase</fullName>
        <ecNumber evidence="16">1.14.14.17</ecNumber>
    </recommendedName>
</protein>
<feature type="transmembrane region" description="Helical" evidence="16">
    <location>
        <begin position="407"/>
        <end position="425"/>
    </location>
</feature>
<dbReference type="UniPathway" id="UPA00767">
    <property type="reaction ID" value="UER00752"/>
</dbReference>
<evidence type="ECO:0000256" key="9">
    <source>
        <dbReference type="ARBA" id="ARBA00022848"/>
    </source>
</evidence>
<dbReference type="Proteomes" id="UP000298138">
    <property type="component" value="Unassembled WGS sequence"/>
</dbReference>
<gene>
    <name evidence="18" type="ORF">EX30DRAFT_314021</name>
</gene>
<keyword evidence="11 16" id="KW-1133">Transmembrane helix</keyword>
<keyword evidence="19" id="KW-1185">Reference proteome</keyword>
<dbReference type="EC" id="1.14.14.17" evidence="16"/>
<evidence type="ECO:0000259" key="17">
    <source>
        <dbReference type="Pfam" id="PF08491"/>
    </source>
</evidence>
<evidence type="ECO:0000256" key="14">
    <source>
        <dbReference type="ARBA" id="ARBA00023221"/>
    </source>
</evidence>
<keyword evidence="10" id="KW-0444">Lipid biosynthesis</keyword>
<keyword evidence="13 16" id="KW-0472">Membrane</keyword>
<proteinExistence type="inferred from homology"/>
<dbReference type="PROSITE" id="PS51257">
    <property type="entry name" value="PROKAR_LIPOPROTEIN"/>
    <property type="match status" value="1"/>
</dbReference>
<dbReference type="Gene3D" id="3.50.50.60">
    <property type="entry name" value="FAD/NAD(P)-binding domain"/>
    <property type="match status" value="1"/>
</dbReference>
<accession>A0A4S2N6X8</accession>
<dbReference type="PANTHER" id="PTHR10835">
    <property type="entry name" value="SQUALENE MONOOXYGENASE"/>
    <property type="match status" value="1"/>
</dbReference>
<keyword evidence="12 16" id="KW-0560">Oxidoreductase</keyword>
<keyword evidence="8 16" id="KW-0274">FAD</keyword>
<dbReference type="PRINTS" id="PR00420">
    <property type="entry name" value="RNGMNOXGNASE"/>
</dbReference>
<evidence type="ECO:0000256" key="11">
    <source>
        <dbReference type="ARBA" id="ARBA00022989"/>
    </source>
</evidence>
<dbReference type="PANTHER" id="PTHR10835:SF0">
    <property type="entry name" value="SQUALENE MONOOXYGENASE"/>
    <property type="match status" value="1"/>
</dbReference>
<keyword evidence="5 16" id="KW-0285">Flavoprotein</keyword>
<comment type="similarity">
    <text evidence="4 16">Belongs to the squalene monooxygenase family.</text>
</comment>
<comment type="pathway">
    <text evidence="15">Steroid metabolism; ergosterol biosynthesis.</text>
</comment>
<evidence type="ECO:0000256" key="4">
    <source>
        <dbReference type="ARBA" id="ARBA00008802"/>
    </source>
</evidence>
<evidence type="ECO:0000256" key="10">
    <source>
        <dbReference type="ARBA" id="ARBA00022955"/>
    </source>
</evidence>
<name>A0A4S2N6X8_9PEZI</name>
<keyword evidence="14" id="KW-0753">Steroid metabolism</keyword>
<organism evidence="18 19">
    <name type="scientific">Ascodesmis nigricans</name>
    <dbReference type="NCBI Taxonomy" id="341454"/>
    <lineage>
        <taxon>Eukaryota</taxon>
        <taxon>Fungi</taxon>
        <taxon>Dikarya</taxon>
        <taxon>Ascomycota</taxon>
        <taxon>Pezizomycotina</taxon>
        <taxon>Pezizomycetes</taxon>
        <taxon>Pezizales</taxon>
        <taxon>Ascodesmidaceae</taxon>
        <taxon>Ascodesmis</taxon>
    </lineage>
</organism>
<dbReference type="InParanoid" id="A0A4S2N6X8"/>
<reference evidence="18 19" key="1">
    <citation type="submission" date="2019-04" db="EMBL/GenBank/DDBJ databases">
        <title>Comparative genomics and transcriptomics to analyze fruiting body development in filamentous ascomycetes.</title>
        <authorList>
            <consortium name="DOE Joint Genome Institute"/>
            <person name="Lutkenhaus R."/>
            <person name="Traeger S."/>
            <person name="Breuer J."/>
            <person name="Kuo A."/>
            <person name="Lipzen A."/>
            <person name="Pangilinan J."/>
            <person name="Dilworth D."/>
            <person name="Sandor L."/>
            <person name="Poggeler S."/>
            <person name="Barry K."/>
            <person name="Grigoriev I.V."/>
            <person name="Nowrousian M."/>
        </authorList>
    </citation>
    <scope>NUCLEOTIDE SEQUENCE [LARGE SCALE GENOMIC DNA]</scope>
    <source>
        <strain evidence="18 19">CBS 389.68</strain>
    </source>
</reference>
<dbReference type="InterPro" id="IPR036188">
    <property type="entry name" value="FAD/NAD-bd_sf"/>
</dbReference>
<feature type="transmembrane region" description="Helical" evidence="16">
    <location>
        <begin position="12"/>
        <end position="30"/>
    </location>
</feature>